<dbReference type="EMBL" id="JAGTJS010000003">
    <property type="protein sequence ID" value="KAH7273139.1"/>
    <property type="molecule type" value="Genomic_DNA"/>
</dbReference>
<evidence type="ECO:0000313" key="3">
    <source>
        <dbReference type="Proteomes" id="UP000736672"/>
    </source>
</evidence>
<proteinExistence type="predicted"/>
<evidence type="ECO:0000256" key="1">
    <source>
        <dbReference type="SAM" id="Phobius"/>
    </source>
</evidence>
<sequence>MTPSYQIVRPWGTVLFLCVLMGITSIWVSARMDDSLGMPAGTPCGWFVIVDDCCCVCVSWNSSQTGRGPLSGFALSLLI</sequence>
<comment type="caution">
    <text evidence="2">The sequence shown here is derived from an EMBL/GenBank/DDBJ whole genome shotgun (WGS) entry which is preliminary data.</text>
</comment>
<keyword evidence="1" id="KW-0812">Transmembrane</keyword>
<dbReference type="Proteomes" id="UP000736672">
    <property type="component" value="Unassembled WGS sequence"/>
</dbReference>
<reference evidence="2" key="1">
    <citation type="journal article" date="2021" name="Nat. Commun.">
        <title>Genetic determinants of endophytism in the Arabidopsis root mycobiome.</title>
        <authorList>
            <person name="Mesny F."/>
            <person name="Miyauchi S."/>
            <person name="Thiergart T."/>
            <person name="Pickel B."/>
            <person name="Atanasova L."/>
            <person name="Karlsson M."/>
            <person name="Huettel B."/>
            <person name="Barry K.W."/>
            <person name="Haridas S."/>
            <person name="Chen C."/>
            <person name="Bauer D."/>
            <person name="Andreopoulos W."/>
            <person name="Pangilinan J."/>
            <person name="LaButti K."/>
            <person name="Riley R."/>
            <person name="Lipzen A."/>
            <person name="Clum A."/>
            <person name="Drula E."/>
            <person name="Henrissat B."/>
            <person name="Kohler A."/>
            <person name="Grigoriev I.V."/>
            <person name="Martin F.M."/>
            <person name="Hacquard S."/>
        </authorList>
    </citation>
    <scope>NUCLEOTIDE SEQUENCE</scope>
    <source>
        <strain evidence="2">FSSC 5 MPI-SDFR-AT-0091</strain>
    </source>
</reference>
<protein>
    <submittedName>
        <fullName evidence="2">Uncharacterized protein</fullName>
    </submittedName>
</protein>
<accession>A0A9P9L386</accession>
<feature type="transmembrane region" description="Helical" evidence="1">
    <location>
        <begin position="12"/>
        <end position="30"/>
    </location>
</feature>
<name>A0A9P9L386_FUSSL</name>
<dbReference type="AlphaFoldDB" id="A0A9P9L386"/>
<organism evidence="2 3">
    <name type="scientific">Fusarium solani</name>
    <name type="common">Filamentous fungus</name>
    <dbReference type="NCBI Taxonomy" id="169388"/>
    <lineage>
        <taxon>Eukaryota</taxon>
        <taxon>Fungi</taxon>
        <taxon>Dikarya</taxon>
        <taxon>Ascomycota</taxon>
        <taxon>Pezizomycotina</taxon>
        <taxon>Sordariomycetes</taxon>
        <taxon>Hypocreomycetidae</taxon>
        <taxon>Hypocreales</taxon>
        <taxon>Nectriaceae</taxon>
        <taxon>Fusarium</taxon>
        <taxon>Fusarium solani species complex</taxon>
    </lineage>
</organism>
<evidence type="ECO:0000313" key="2">
    <source>
        <dbReference type="EMBL" id="KAH7273139.1"/>
    </source>
</evidence>
<gene>
    <name evidence="2" type="ORF">B0J15DRAFT_194786</name>
</gene>
<keyword evidence="1" id="KW-1133">Transmembrane helix</keyword>
<keyword evidence="3" id="KW-1185">Reference proteome</keyword>
<keyword evidence="1" id="KW-0472">Membrane</keyword>